<reference evidence="1" key="1">
    <citation type="journal article" date="2020" name="Stud. Mycol.">
        <title>101 Dothideomycetes genomes: a test case for predicting lifestyles and emergence of pathogens.</title>
        <authorList>
            <person name="Haridas S."/>
            <person name="Albert R."/>
            <person name="Binder M."/>
            <person name="Bloem J."/>
            <person name="Labutti K."/>
            <person name="Salamov A."/>
            <person name="Andreopoulos B."/>
            <person name="Baker S."/>
            <person name="Barry K."/>
            <person name="Bills G."/>
            <person name="Bluhm B."/>
            <person name="Cannon C."/>
            <person name="Castanera R."/>
            <person name="Culley D."/>
            <person name="Daum C."/>
            <person name="Ezra D."/>
            <person name="Gonzalez J."/>
            <person name="Henrissat B."/>
            <person name="Kuo A."/>
            <person name="Liang C."/>
            <person name="Lipzen A."/>
            <person name="Lutzoni F."/>
            <person name="Magnuson J."/>
            <person name="Mondo S."/>
            <person name="Nolan M."/>
            <person name="Ohm R."/>
            <person name="Pangilinan J."/>
            <person name="Park H.-J."/>
            <person name="Ramirez L."/>
            <person name="Alfaro M."/>
            <person name="Sun H."/>
            <person name="Tritt A."/>
            <person name="Yoshinaga Y."/>
            <person name="Zwiers L.-H."/>
            <person name="Turgeon B."/>
            <person name="Goodwin S."/>
            <person name="Spatafora J."/>
            <person name="Crous P."/>
            <person name="Grigoriev I."/>
        </authorList>
    </citation>
    <scope>NUCLEOTIDE SEQUENCE</scope>
    <source>
        <strain evidence="1">CBS 161.51</strain>
    </source>
</reference>
<gene>
    <name evidence="1" type="ORF">EJ02DRAFT_36672</name>
</gene>
<keyword evidence="2" id="KW-1185">Reference proteome</keyword>
<evidence type="ECO:0000313" key="1">
    <source>
        <dbReference type="EMBL" id="KAF1945702.1"/>
    </source>
</evidence>
<name>A0A6A5T189_9PLEO</name>
<sequence length="182" mass="20206">MLPMICTSHPLSLSIRQLWRTISTGMLKASSKFCANHLWSQWASLRVLEELHIIRRLRDEAGKCQCGYGNHPRAAAASGRPCRLVQPGPCIRYRNTLTARTALLKKMTLAETLSLPIGCPLCTPNPPPLRRCPSPIPFNCRRVVSARFNAAIQTAYKSCAPLTRPLLFPPNLQTHSSYGLSS</sequence>
<dbReference type="Proteomes" id="UP000800038">
    <property type="component" value="Unassembled WGS sequence"/>
</dbReference>
<organism evidence="1 2">
    <name type="scientific">Clathrospora elynae</name>
    <dbReference type="NCBI Taxonomy" id="706981"/>
    <lineage>
        <taxon>Eukaryota</taxon>
        <taxon>Fungi</taxon>
        <taxon>Dikarya</taxon>
        <taxon>Ascomycota</taxon>
        <taxon>Pezizomycotina</taxon>
        <taxon>Dothideomycetes</taxon>
        <taxon>Pleosporomycetidae</taxon>
        <taxon>Pleosporales</taxon>
        <taxon>Diademaceae</taxon>
        <taxon>Clathrospora</taxon>
    </lineage>
</organism>
<dbReference type="AlphaFoldDB" id="A0A6A5T189"/>
<protein>
    <submittedName>
        <fullName evidence="1">Uncharacterized protein</fullName>
    </submittedName>
</protein>
<dbReference type="EMBL" id="ML976008">
    <property type="protein sequence ID" value="KAF1945702.1"/>
    <property type="molecule type" value="Genomic_DNA"/>
</dbReference>
<accession>A0A6A5T189</accession>
<evidence type="ECO:0000313" key="2">
    <source>
        <dbReference type="Proteomes" id="UP000800038"/>
    </source>
</evidence>
<proteinExistence type="predicted"/>